<dbReference type="InterPro" id="IPR044046">
    <property type="entry name" value="E3_ligase_UBR-like_C"/>
</dbReference>
<dbReference type="EMBL" id="UYRR01000775">
    <property type="protein sequence ID" value="VDK18205.1"/>
    <property type="molecule type" value="Genomic_DNA"/>
</dbReference>
<dbReference type="AlphaFoldDB" id="A0A0M3J0G6"/>
<organism evidence="6">
    <name type="scientific">Anisakis simplex</name>
    <name type="common">Herring worm</name>
    <dbReference type="NCBI Taxonomy" id="6269"/>
    <lineage>
        <taxon>Eukaryota</taxon>
        <taxon>Metazoa</taxon>
        <taxon>Ecdysozoa</taxon>
        <taxon>Nematoda</taxon>
        <taxon>Chromadorea</taxon>
        <taxon>Rhabditida</taxon>
        <taxon>Spirurina</taxon>
        <taxon>Ascaridomorpha</taxon>
        <taxon>Ascaridoidea</taxon>
        <taxon>Anisakidae</taxon>
        <taxon>Anisakis</taxon>
        <taxon>Anisakis simplex complex</taxon>
    </lineage>
</organism>
<name>A0A0M3J0G6_ANISI</name>
<dbReference type="PANTHER" id="PTHR21497:SF39">
    <property type="entry name" value="E3 UBIQUITIN-PROTEIN LIGASE UBR3"/>
    <property type="match status" value="1"/>
</dbReference>
<feature type="compositionally biased region" description="Polar residues" evidence="2">
    <location>
        <begin position="83"/>
        <end position="103"/>
    </location>
</feature>
<dbReference type="OrthoDB" id="15304at2759"/>
<keyword evidence="1" id="KW-0833">Ubl conjugation pathway</keyword>
<reference evidence="4 5" key="2">
    <citation type="submission" date="2018-11" db="EMBL/GenBank/DDBJ databases">
        <authorList>
            <consortium name="Pathogen Informatics"/>
        </authorList>
    </citation>
    <scope>NUCLEOTIDE SEQUENCE [LARGE SCALE GENOMIC DNA]</scope>
</reference>
<sequence length="358" mass="40777">MRLSTRAVERETGTPVMLFDMKSAITRLSSYVITNDCLMNDDKIELLSFIYEVVLWAAAVRSALLATLHMPIPQMKRLMRKVSASSPSQPLSNAAQNDSSSSTDQDEVNPVEAMRYTCTDLSRYIGELWHECRIKRLPDNFKIGHTSLEQMHHFLTGSEQLSISYLPAASLNNWIKVISRWIPFIAHTLKMEALVWRRFTILELPTNYDDLFSRFFGRSCLSCGTIPRNPFICLLCSEVVCLDSCCVTSTGGMVPDNEVERHAIQCGSGVACFLSLNTSLIVIVTRHKAALWGSVYLDIHGEEDRNLRRGKPLFLSARRFARLRSDWVRQSFEQQSMSFFTFDHLPTFLRDAHYVLSS</sequence>
<keyword evidence="1" id="KW-0808">Transferase</keyword>
<gene>
    <name evidence="4" type="ORF">ASIM_LOCUS899</name>
</gene>
<dbReference type="WBParaSite" id="ASIM_0000100401-mRNA-1">
    <property type="protein sequence ID" value="ASIM_0000100401-mRNA-1"/>
    <property type="gene ID" value="ASIM_0000100401"/>
</dbReference>
<keyword evidence="5" id="KW-1185">Reference proteome</keyword>
<evidence type="ECO:0000256" key="1">
    <source>
        <dbReference type="RuleBase" id="RU366018"/>
    </source>
</evidence>
<evidence type="ECO:0000313" key="5">
    <source>
        <dbReference type="Proteomes" id="UP000267096"/>
    </source>
</evidence>
<keyword evidence="1" id="KW-0862">Zinc</keyword>
<evidence type="ECO:0000259" key="3">
    <source>
        <dbReference type="Pfam" id="PF18995"/>
    </source>
</evidence>
<proteinExistence type="inferred from homology"/>
<comment type="pathway">
    <text evidence="1">Protein modification; protein ubiquitination.</text>
</comment>
<dbReference type="GO" id="GO:0071596">
    <property type="term" value="P:ubiquitin-dependent protein catabolic process via the N-end rule pathway"/>
    <property type="evidence" value="ECO:0007669"/>
    <property type="project" value="UniProtKB-UniRule"/>
</dbReference>
<dbReference type="Proteomes" id="UP000267096">
    <property type="component" value="Unassembled WGS sequence"/>
</dbReference>
<dbReference type="UniPathway" id="UPA00143"/>
<keyword evidence="1" id="KW-0479">Metal-binding</keyword>
<protein>
    <recommendedName>
        <fullName evidence="1">E3 ubiquitin-protein ligase</fullName>
        <ecNumber evidence="1">2.3.2.27</ecNumber>
    </recommendedName>
</protein>
<dbReference type="EC" id="2.3.2.27" evidence="1"/>
<keyword evidence="1" id="KW-0863">Zinc-finger</keyword>
<dbReference type="GO" id="GO:0005737">
    <property type="term" value="C:cytoplasm"/>
    <property type="evidence" value="ECO:0007669"/>
    <property type="project" value="TreeGrafter"/>
</dbReference>
<dbReference type="GO" id="GO:0016567">
    <property type="term" value="P:protein ubiquitination"/>
    <property type="evidence" value="ECO:0007669"/>
    <property type="project" value="UniProtKB-UniRule"/>
</dbReference>
<evidence type="ECO:0000256" key="2">
    <source>
        <dbReference type="SAM" id="MobiDB-lite"/>
    </source>
</evidence>
<comment type="similarity">
    <text evidence="1">Belongs to the E3 ubiquitin-protein ligase UBR1-like family.</text>
</comment>
<dbReference type="PANTHER" id="PTHR21497">
    <property type="entry name" value="UBIQUITIN LIGASE E3 ALPHA-RELATED"/>
    <property type="match status" value="1"/>
</dbReference>
<evidence type="ECO:0000313" key="4">
    <source>
        <dbReference type="EMBL" id="VDK18205.1"/>
    </source>
</evidence>
<feature type="region of interest" description="Disordered" evidence="2">
    <location>
        <begin position="83"/>
        <end position="108"/>
    </location>
</feature>
<evidence type="ECO:0000313" key="6">
    <source>
        <dbReference type="WBParaSite" id="ASIM_0000100401-mRNA-1"/>
    </source>
</evidence>
<feature type="domain" description="E3 ubiquitin-protein ligase UBR-like C-terminal" evidence="3">
    <location>
        <begin position="173"/>
        <end position="328"/>
    </location>
</feature>
<reference evidence="6" key="1">
    <citation type="submission" date="2017-02" db="UniProtKB">
        <authorList>
            <consortium name="WormBaseParasite"/>
        </authorList>
    </citation>
    <scope>IDENTIFICATION</scope>
</reference>
<dbReference type="InterPro" id="IPR039164">
    <property type="entry name" value="UBR1-like"/>
</dbReference>
<comment type="catalytic activity">
    <reaction evidence="1">
        <text>S-ubiquitinyl-[E2 ubiquitin-conjugating enzyme]-L-cysteine + [acceptor protein]-L-lysine = [E2 ubiquitin-conjugating enzyme]-L-cysteine + N(6)-ubiquitinyl-[acceptor protein]-L-lysine.</text>
        <dbReference type="EC" id="2.3.2.27"/>
    </reaction>
</comment>
<dbReference type="GO" id="GO:0061630">
    <property type="term" value="F:ubiquitin protein ligase activity"/>
    <property type="evidence" value="ECO:0007669"/>
    <property type="project" value="UniProtKB-UniRule"/>
</dbReference>
<dbReference type="GO" id="GO:0000151">
    <property type="term" value="C:ubiquitin ligase complex"/>
    <property type="evidence" value="ECO:0007669"/>
    <property type="project" value="TreeGrafter"/>
</dbReference>
<comment type="function">
    <text evidence="1">Ubiquitin ligase protein which is a component of the N-end rule pathway. Recognizes and binds to proteins bearing specific N-terminal residues that are destabilizing according to the N-end rule, leading to their ubiquitination and subsequent degradation.</text>
</comment>
<dbReference type="Pfam" id="PF18995">
    <property type="entry name" value="PRT6_C"/>
    <property type="match status" value="1"/>
</dbReference>
<dbReference type="GO" id="GO:0008270">
    <property type="term" value="F:zinc ion binding"/>
    <property type="evidence" value="ECO:0007669"/>
    <property type="project" value="UniProtKB-UniRule"/>
</dbReference>
<accession>A0A0M3J0G6</accession>